<dbReference type="PROSITE" id="PS00041">
    <property type="entry name" value="HTH_ARAC_FAMILY_1"/>
    <property type="match status" value="1"/>
</dbReference>
<dbReference type="InterPro" id="IPR018062">
    <property type="entry name" value="HTH_AraC-typ_CS"/>
</dbReference>
<dbReference type="AlphaFoldDB" id="A0A4U7JHQ5"/>
<keyword evidence="2" id="KW-0238">DNA-binding</keyword>
<name>A0A4U7JHQ5_9FIRM</name>
<evidence type="ECO:0000313" key="5">
    <source>
        <dbReference type="Proteomes" id="UP000306409"/>
    </source>
</evidence>
<dbReference type="InterPro" id="IPR009057">
    <property type="entry name" value="Homeodomain-like_sf"/>
</dbReference>
<reference evidence="4 5" key="1">
    <citation type="submission" date="2020-09" db="EMBL/GenBank/DDBJ databases">
        <title>Characterization and genome sequencing of Ruminiclostridium sp. nov. MA18.</title>
        <authorList>
            <person name="Rettenmaier R."/>
            <person name="Kowollik M.-L."/>
            <person name="Liebl W."/>
            <person name="Zverlov V."/>
        </authorList>
    </citation>
    <scope>NUCLEOTIDE SEQUENCE [LARGE SCALE GENOMIC DNA]</scope>
    <source>
        <strain evidence="4 5">MA18</strain>
    </source>
</reference>
<dbReference type="InterPro" id="IPR014710">
    <property type="entry name" value="RmlC-like_jellyroll"/>
</dbReference>
<gene>
    <name evidence="4" type="ORF">EHE19_002740</name>
</gene>
<dbReference type="Pfam" id="PF12833">
    <property type="entry name" value="HTH_18"/>
    <property type="match status" value="1"/>
</dbReference>
<keyword evidence="1" id="KW-0805">Transcription regulation</keyword>
<dbReference type="SUPFAM" id="SSF51215">
    <property type="entry name" value="Regulatory protein AraC"/>
    <property type="match status" value="1"/>
</dbReference>
<dbReference type="EMBL" id="CP061336">
    <property type="protein sequence ID" value="QNU67464.1"/>
    <property type="molecule type" value="Genomic_DNA"/>
</dbReference>
<organism evidence="4 5">
    <name type="scientific">Ruminiclostridium herbifermentans</name>
    <dbReference type="NCBI Taxonomy" id="2488810"/>
    <lineage>
        <taxon>Bacteria</taxon>
        <taxon>Bacillati</taxon>
        <taxon>Bacillota</taxon>
        <taxon>Clostridia</taxon>
        <taxon>Eubacteriales</taxon>
        <taxon>Oscillospiraceae</taxon>
        <taxon>Ruminiclostridium</taxon>
    </lineage>
</organism>
<evidence type="ECO:0000256" key="1">
    <source>
        <dbReference type="ARBA" id="ARBA00023015"/>
    </source>
</evidence>
<dbReference type="KEGG" id="rher:EHE19_002740"/>
<keyword evidence="5" id="KW-1185">Reference proteome</keyword>
<dbReference type="OrthoDB" id="253601at2"/>
<dbReference type="PANTHER" id="PTHR43280">
    <property type="entry name" value="ARAC-FAMILY TRANSCRIPTIONAL REGULATOR"/>
    <property type="match status" value="1"/>
</dbReference>
<dbReference type="SUPFAM" id="SSF46689">
    <property type="entry name" value="Homeodomain-like"/>
    <property type="match status" value="2"/>
</dbReference>
<protein>
    <submittedName>
        <fullName evidence="4">Helix-turn-helix transcriptional regulator</fullName>
    </submittedName>
</protein>
<accession>A0A4U7JHQ5</accession>
<dbReference type="InterPro" id="IPR018060">
    <property type="entry name" value="HTH_AraC"/>
</dbReference>
<dbReference type="InterPro" id="IPR020449">
    <property type="entry name" value="Tscrpt_reg_AraC-type_HTH"/>
</dbReference>
<dbReference type="PANTHER" id="PTHR43280:SF28">
    <property type="entry name" value="HTH-TYPE TRANSCRIPTIONAL ACTIVATOR RHAS"/>
    <property type="match status" value="1"/>
</dbReference>
<dbReference type="Pfam" id="PF02311">
    <property type="entry name" value="AraC_binding"/>
    <property type="match status" value="1"/>
</dbReference>
<dbReference type="PRINTS" id="PR00032">
    <property type="entry name" value="HTHARAC"/>
</dbReference>
<evidence type="ECO:0000256" key="3">
    <source>
        <dbReference type="ARBA" id="ARBA00023163"/>
    </source>
</evidence>
<dbReference type="Gene3D" id="2.60.120.10">
    <property type="entry name" value="Jelly Rolls"/>
    <property type="match status" value="1"/>
</dbReference>
<dbReference type="Gene3D" id="1.10.10.60">
    <property type="entry name" value="Homeodomain-like"/>
    <property type="match status" value="2"/>
</dbReference>
<dbReference type="InterPro" id="IPR003313">
    <property type="entry name" value="AraC-bd"/>
</dbReference>
<sequence length="284" mass="33045">MEAHHQKIYNNNAEPFPIYIFNTDVQEFPPHWHERIEIIYVLGEELKIGQNNATYTLHNRDIFIVGMGEVHYFIMQPQKCDRIILIFEPALFEELSNLLTGIKILDPHIPYINNTNNEFSVHSFFEKQILGIYREKKEKQSGYDLFVGARLYDIAAGIVRYIPNEKLGSAQLNKQMKKLEILEQVTKYIDENYKEEISLADVAKSANFSMYHFTRFFKDTTGMTLGQYINNYKVSKAVNMLINTSDSISEISFNSGFNSIKTFNRVFKQVKGCSPSEFKKAIFE</sequence>
<dbReference type="InterPro" id="IPR037923">
    <property type="entry name" value="HTH-like"/>
</dbReference>
<dbReference type="GO" id="GO:0043565">
    <property type="term" value="F:sequence-specific DNA binding"/>
    <property type="evidence" value="ECO:0007669"/>
    <property type="project" value="InterPro"/>
</dbReference>
<dbReference type="GO" id="GO:0003700">
    <property type="term" value="F:DNA-binding transcription factor activity"/>
    <property type="evidence" value="ECO:0007669"/>
    <property type="project" value="InterPro"/>
</dbReference>
<keyword evidence="3" id="KW-0804">Transcription</keyword>
<evidence type="ECO:0000256" key="2">
    <source>
        <dbReference type="ARBA" id="ARBA00023125"/>
    </source>
</evidence>
<dbReference type="SMART" id="SM00342">
    <property type="entry name" value="HTH_ARAC"/>
    <property type="match status" value="1"/>
</dbReference>
<dbReference type="RefSeq" id="WP_137697506.1">
    <property type="nucleotide sequence ID" value="NZ_CP061336.1"/>
</dbReference>
<dbReference type="Proteomes" id="UP000306409">
    <property type="component" value="Chromosome"/>
</dbReference>
<dbReference type="PROSITE" id="PS01124">
    <property type="entry name" value="HTH_ARAC_FAMILY_2"/>
    <property type="match status" value="1"/>
</dbReference>
<proteinExistence type="predicted"/>
<evidence type="ECO:0000313" key="4">
    <source>
        <dbReference type="EMBL" id="QNU67464.1"/>
    </source>
</evidence>